<dbReference type="Proteomes" id="UP001311232">
    <property type="component" value="Unassembled WGS sequence"/>
</dbReference>
<evidence type="ECO:0000256" key="5">
    <source>
        <dbReference type="ARBA" id="ARBA00023054"/>
    </source>
</evidence>
<evidence type="ECO:0000256" key="2">
    <source>
        <dbReference type="ARBA" id="ARBA00022525"/>
    </source>
</evidence>
<dbReference type="InterPro" id="IPR037579">
    <property type="entry name" value="FIB_ANG-like"/>
</dbReference>
<dbReference type="CDD" id="cd00087">
    <property type="entry name" value="FReD"/>
    <property type="match status" value="1"/>
</dbReference>
<keyword evidence="11" id="KW-1185">Reference proteome</keyword>
<gene>
    <name evidence="10" type="primary">ANGPT2</name>
    <name evidence="10" type="ORF">CRENBAI_014202</name>
</gene>
<evidence type="ECO:0000256" key="3">
    <source>
        <dbReference type="ARBA" id="ARBA00022657"/>
    </source>
</evidence>
<dbReference type="Pfam" id="PF00147">
    <property type="entry name" value="Fibrinogen_C"/>
    <property type="match status" value="1"/>
</dbReference>
<dbReference type="NCBIfam" id="NF040941">
    <property type="entry name" value="GGGWT_bact"/>
    <property type="match status" value="1"/>
</dbReference>
<dbReference type="InterPro" id="IPR057439">
    <property type="entry name" value="ANG-1/2/4"/>
</dbReference>
<keyword evidence="2" id="KW-0964">Secreted</keyword>
<dbReference type="EMBL" id="JAHHUM010002621">
    <property type="protein sequence ID" value="KAK5602318.1"/>
    <property type="molecule type" value="Genomic_DNA"/>
</dbReference>
<dbReference type="Gene3D" id="3.90.215.10">
    <property type="entry name" value="Gamma Fibrinogen, chain A, domain 1"/>
    <property type="match status" value="1"/>
</dbReference>
<evidence type="ECO:0000256" key="6">
    <source>
        <dbReference type="ARBA" id="ARBA00023157"/>
    </source>
</evidence>
<evidence type="ECO:0000259" key="9">
    <source>
        <dbReference type="PROSITE" id="PS51406"/>
    </source>
</evidence>
<keyword evidence="6" id="KW-1015">Disulfide bond</keyword>
<dbReference type="GO" id="GO:0007596">
    <property type="term" value="P:blood coagulation"/>
    <property type="evidence" value="ECO:0007669"/>
    <property type="project" value="InterPro"/>
</dbReference>
<sequence length="430" mass="49064">MDDESVQRLEQLEMGMENNTQWLLKLENYIQDSMKHDMLQVQQAAVHNHTATMIEIGANLLSQTAEQTRKLTNVEVQVIHHTTRLERQLLENSLSTNKLEKQLIVQSNEINKLNDKNSLLEKKVLEMEQQRQVELKTFQEEKEQLQSLILRQTAIIGELEQQLLKVSSNNSVLHQQQQELLDTVNSLINTLSTGSVREPKIAMMQDTPTTYMDCAAVYKSGNVKSGVYTLTIPNTTAEVKAFCDMETEGGGWTVLQKRFEGRVDFHRTWQEYKKGFGEPSGEYWLGNEFVSRLTSQQTYKLRIQLSDWEGNSAFSQYDQFSLDGEAQNYRIHLKGYSGTAGKISSIGQPGSDFSTKDADNDKCVCKCSQLTTGGWWFDACGPSNLNGMYYQNGQNSNRFNGIKWYYWKGSGYSLKSTTIMIRPTDFLALL</sequence>
<name>A0AAV9QXS7_9TELE</name>
<feature type="domain" description="Fibrinogen C-terminal" evidence="9">
    <location>
        <begin position="205"/>
        <end position="425"/>
    </location>
</feature>
<keyword evidence="7" id="KW-0325">Glycoprotein</keyword>
<dbReference type="AlphaFoldDB" id="A0AAV9QXS7"/>
<dbReference type="PANTHER" id="PTHR47221">
    <property type="entry name" value="FIBRINOGEN ALPHA CHAIN"/>
    <property type="match status" value="1"/>
</dbReference>
<dbReference type="SUPFAM" id="SSF56496">
    <property type="entry name" value="Fibrinogen C-terminal domain-like"/>
    <property type="match status" value="1"/>
</dbReference>
<dbReference type="FunFam" id="3.90.215.10:FF:000001">
    <property type="entry name" value="Tenascin isoform 1"/>
    <property type="match status" value="1"/>
</dbReference>
<keyword evidence="5 8" id="KW-0175">Coiled coil</keyword>
<dbReference type="InterPro" id="IPR014716">
    <property type="entry name" value="Fibrinogen_a/b/g_C_1"/>
</dbReference>
<organism evidence="10 11">
    <name type="scientific">Crenichthys baileyi</name>
    <name type="common">White River springfish</name>
    <dbReference type="NCBI Taxonomy" id="28760"/>
    <lineage>
        <taxon>Eukaryota</taxon>
        <taxon>Metazoa</taxon>
        <taxon>Chordata</taxon>
        <taxon>Craniata</taxon>
        <taxon>Vertebrata</taxon>
        <taxon>Euteleostomi</taxon>
        <taxon>Actinopterygii</taxon>
        <taxon>Neopterygii</taxon>
        <taxon>Teleostei</taxon>
        <taxon>Neoteleostei</taxon>
        <taxon>Acanthomorphata</taxon>
        <taxon>Ovalentaria</taxon>
        <taxon>Atherinomorphae</taxon>
        <taxon>Cyprinodontiformes</taxon>
        <taxon>Goodeidae</taxon>
        <taxon>Crenichthys</taxon>
    </lineage>
</organism>
<dbReference type="Pfam" id="PF25443">
    <property type="entry name" value="ANG-1"/>
    <property type="match status" value="1"/>
</dbReference>
<keyword evidence="3" id="KW-0037">Angiogenesis</keyword>
<dbReference type="InterPro" id="IPR020837">
    <property type="entry name" value="Fibrinogen_CS"/>
</dbReference>
<comment type="subcellular location">
    <subcellularLocation>
        <location evidence="1">Secreted</location>
    </subcellularLocation>
</comment>
<dbReference type="SMART" id="SM00186">
    <property type="entry name" value="FBG"/>
    <property type="match status" value="1"/>
</dbReference>
<comment type="caution">
    <text evidence="10">The sequence shown here is derived from an EMBL/GenBank/DDBJ whole genome shotgun (WGS) entry which is preliminary data.</text>
</comment>
<protein>
    <submittedName>
        <fullName evidence="10">Angiopoietin-2</fullName>
    </submittedName>
</protein>
<proteinExistence type="predicted"/>
<dbReference type="GO" id="GO:0001525">
    <property type="term" value="P:angiogenesis"/>
    <property type="evidence" value="ECO:0007669"/>
    <property type="project" value="UniProtKB-KW"/>
</dbReference>
<evidence type="ECO:0000313" key="10">
    <source>
        <dbReference type="EMBL" id="KAK5602318.1"/>
    </source>
</evidence>
<keyword evidence="4" id="KW-0732">Signal</keyword>
<evidence type="ECO:0000256" key="1">
    <source>
        <dbReference type="ARBA" id="ARBA00004613"/>
    </source>
</evidence>
<accession>A0AAV9QXS7</accession>
<evidence type="ECO:0000256" key="7">
    <source>
        <dbReference type="ARBA" id="ARBA00023180"/>
    </source>
</evidence>
<dbReference type="PROSITE" id="PS51406">
    <property type="entry name" value="FIBRINOGEN_C_2"/>
    <property type="match status" value="1"/>
</dbReference>
<dbReference type="Gene3D" id="4.10.530.10">
    <property type="entry name" value="Gamma-fibrinogen Carboxyl Terminal Fragment, domain 2"/>
    <property type="match status" value="1"/>
</dbReference>
<evidence type="ECO:0000256" key="4">
    <source>
        <dbReference type="ARBA" id="ARBA00022729"/>
    </source>
</evidence>
<dbReference type="GO" id="GO:0005576">
    <property type="term" value="C:extracellular region"/>
    <property type="evidence" value="ECO:0007669"/>
    <property type="project" value="UniProtKB-SubCell"/>
</dbReference>
<dbReference type="InterPro" id="IPR002181">
    <property type="entry name" value="Fibrinogen_a/b/g_C_dom"/>
</dbReference>
<feature type="coiled-coil region" evidence="8">
    <location>
        <begin position="96"/>
        <end position="130"/>
    </location>
</feature>
<dbReference type="FunFam" id="4.10.530.10:FF:000001">
    <property type="entry name" value="angiopoietin-2 isoform X1"/>
    <property type="match status" value="1"/>
</dbReference>
<reference evidence="10 11" key="1">
    <citation type="submission" date="2021-06" db="EMBL/GenBank/DDBJ databases">
        <authorList>
            <person name="Palmer J.M."/>
        </authorList>
    </citation>
    <scope>NUCLEOTIDE SEQUENCE [LARGE SCALE GENOMIC DNA]</scope>
    <source>
        <strain evidence="10 11">MEX-2019</strain>
        <tissue evidence="10">Muscle</tissue>
    </source>
</reference>
<dbReference type="PANTHER" id="PTHR47221:SF6">
    <property type="entry name" value="FIBRINOGEN ALPHA CHAIN"/>
    <property type="match status" value="1"/>
</dbReference>
<evidence type="ECO:0000313" key="11">
    <source>
        <dbReference type="Proteomes" id="UP001311232"/>
    </source>
</evidence>
<dbReference type="PROSITE" id="PS00514">
    <property type="entry name" value="FIBRINOGEN_C_1"/>
    <property type="match status" value="1"/>
</dbReference>
<evidence type="ECO:0000256" key="8">
    <source>
        <dbReference type="SAM" id="Coils"/>
    </source>
</evidence>
<dbReference type="InterPro" id="IPR036056">
    <property type="entry name" value="Fibrinogen-like_C"/>
</dbReference>